<feature type="compositionally biased region" description="Polar residues" evidence="1">
    <location>
        <begin position="7"/>
        <end position="16"/>
    </location>
</feature>
<keyword evidence="3" id="KW-1185">Reference proteome</keyword>
<dbReference type="AlphaFoldDB" id="A0A5C3KYY4"/>
<organism evidence="2 3">
    <name type="scientific">Coprinopsis marcescibilis</name>
    <name type="common">Agaric fungus</name>
    <name type="synonym">Psathyrella marcescibilis</name>
    <dbReference type="NCBI Taxonomy" id="230819"/>
    <lineage>
        <taxon>Eukaryota</taxon>
        <taxon>Fungi</taxon>
        <taxon>Dikarya</taxon>
        <taxon>Basidiomycota</taxon>
        <taxon>Agaricomycotina</taxon>
        <taxon>Agaricomycetes</taxon>
        <taxon>Agaricomycetidae</taxon>
        <taxon>Agaricales</taxon>
        <taxon>Agaricineae</taxon>
        <taxon>Psathyrellaceae</taxon>
        <taxon>Coprinopsis</taxon>
    </lineage>
</organism>
<sequence>MPFQYPYSHSTYFTRTESQERTSELPPMNSAEDVAQIRFMHDRMMFQDEDSDISGKSLGWSTIARITKDLRKTFRFSAQVTQTGKQQRNDKKRMSVISTWSTKEESRIVIA</sequence>
<evidence type="ECO:0000313" key="2">
    <source>
        <dbReference type="EMBL" id="TFK25410.1"/>
    </source>
</evidence>
<evidence type="ECO:0000256" key="1">
    <source>
        <dbReference type="SAM" id="MobiDB-lite"/>
    </source>
</evidence>
<dbReference type="OrthoDB" id="2749112at2759"/>
<feature type="region of interest" description="Disordered" evidence="1">
    <location>
        <begin position="1"/>
        <end position="30"/>
    </location>
</feature>
<protein>
    <submittedName>
        <fullName evidence="2">Uncharacterized protein</fullName>
    </submittedName>
</protein>
<reference evidence="2 3" key="1">
    <citation type="journal article" date="2019" name="Nat. Ecol. Evol.">
        <title>Megaphylogeny resolves global patterns of mushroom evolution.</title>
        <authorList>
            <person name="Varga T."/>
            <person name="Krizsan K."/>
            <person name="Foldi C."/>
            <person name="Dima B."/>
            <person name="Sanchez-Garcia M."/>
            <person name="Sanchez-Ramirez S."/>
            <person name="Szollosi G.J."/>
            <person name="Szarkandi J.G."/>
            <person name="Papp V."/>
            <person name="Albert L."/>
            <person name="Andreopoulos W."/>
            <person name="Angelini C."/>
            <person name="Antonin V."/>
            <person name="Barry K.W."/>
            <person name="Bougher N.L."/>
            <person name="Buchanan P."/>
            <person name="Buyck B."/>
            <person name="Bense V."/>
            <person name="Catcheside P."/>
            <person name="Chovatia M."/>
            <person name="Cooper J."/>
            <person name="Damon W."/>
            <person name="Desjardin D."/>
            <person name="Finy P."/>
            <person name="Geml J."/>
            <person name="Haridas S."/>
            <person name="Hughes K."/>
            <person name="Justo A."/>
            <person name="Karasinski D."/>
            <person name="Kautmanova I."/>
            <person name="Kiss B."/>
            <person name="Kocsube S."/>
            <person name="Kotiranta H."/>
            <person name="LaButti K.M."/>
            <person name="Lechner B.E."/>
            <person name="Liimatainen K."/>
            <person name="Lipzen A."/>
            <person name="Lukacs Z."/>
            <person name="Mihaltcheva S."/>
            <person name="Morgado L.N."/>
            <person name="Niskanen T."/>
            <person name="Noordeloos M.E."/>
            <person name="Ohm R.A."/>
            <person name="Ortiz-Santana B."/>
            <person name="Ovrebo C."/>
            <person name="Racz N."/>
            <person name="Riley R."/>
            <person name="Savchenko A."/>
            <person name="Shiryaev A."/>
            <person name="Soop K."/>
            <person name="Spirin V."/>
            <person name="Szebenyi C."/>
            <person name="Tomsovsky M."/>
            <person name="Tulloss R.E."/>
            <person name="Uehling J."/>
            <person name="Grigoriev I.V."/>
            <person name="Vagvolgyi C."/>
            <person name="Papp T."/>
            <person name="Martin F.M."/>
            <person name="Miettinen O."/>
            <person name="Hibbett D.S."/>
            <person name="Nagy L.G."/>
        </authorList>
    </citation>
    <scope>NUCLEOTIDE SEQUENCE [LARGE SCALE GENOMIC DNA]</scope>
    <source>
        <strain evidence="2 3">CBS 121175</strain>
    </source>
</reference>
<accession>A0A5C3KYY4</accession>
<gene>
    <name evidence="2" type="ORF">FA15DRAFT_668483</name>
</gene>
<proteinExistence type="predicted"/>
<evidence type="ECO:0000313" key="3">
    <source>
        <dbReference type="Proteomes" id="UP000307440"/>
    </source>
</evidence>
<dbReference type="EMBL" id="ML210186">
    <property type="protein sequence ID" value="TFK25410.1"/>
    <property type="molecule type" value="Genomic_DNA"/>
</dbReference>
<dbReference type="Proteomes" id="UP000307440">
    <property type="component" value="Unassembled WGS sequence"/>
</dbReference>
<name>A0A5C3KYY4_COPMA</name>